<gene>
    <name evidence="1" type="ORF">GCM10011383_24520</name>
</gene>
<evidence type="ECO:0000313" key="1">
    <source>
        <dbReference type="EMBL" id="GGF12417.1"/>
    </source>
</evidence>
<name>A0ABQ1U7Y8_9BACT</name>
<dbReference type="EMBL" id="BMHT01000004">
    <property type="protein sequence ID" value="GGF12417.1"/>
    <property type="molecule type" value="Genomic_DNA"/>
</dbReference>
<dbReference type="Proteomes" id="UP000632273">
    <property type="component" value="Unassembled WGS sequence"/>
</dbReference>
<proteinExistence type="predicted"/>
<reference evidence="2" key="1">
    <citation type="journal article" date="2019" name="Int. J. Syst. Evol. Microbiol.">
        <title>The Global Catalogue of Microorganisms (GCM) 10K type strain sequencing project: providing services to taxonomists for standard genome sequencing and annotation.</title>
        <authorList>
            <consortium name="The Broad Institute Genomics Platform"/>
            <consortium name="The Broad Institute Genome Sequencing Center for Infectious Disease"/>
            <person name="Wu L."/>
            <person name="Ma J."/>
        </authorList>
    </citation>
    <scope>NUCLEOTIDE SEQUENCE [LARGE SCALE GENOMIC DNA]</scope>
    <source>
        <strain evidence="2">CGMCC 1.15197</strain>
    </source>
</reference>
<comment type="caution">
    <text evidence="1">The sequence shown here is derived from an EMBL/GenBank/DDBJ whole genome shotgun (WGS) entry which is preliminary data.</text>
</comment>
<organism evidence="1 2">
    <name type="scientific">Hymenobacter cavernae</name>
    <dbReference type="NCBI Taxonomy" id="2044852"/>
    <lineage>
        <taxon>Bacteria</taxon>
        <taxon>Pseudomonadati</taxon>
        <taxon>Bacteroidota</taxon>
        <taxon>Cytophagia</taxon>
        <taxon>Cytophagales</taxon>
        <taxon>Hymenobacteraceae</taxon>
        <taxon>Hymenobacter</taxon>
    </lineage>
</organism>
<protein>
    <submittedName>
        <fullName evidence="1">Uncharacterized protein</fullName>
    </submittedName>
</protein>
<accession>A0ABQ1U7Y8</accession>
<evidence type="ECO:0000313" key="2">
    <source>
        <dbReference type="Proteomes" id="UP000632273"/>
    </source>
</evidence>
<sequence length="59" mass="6305">MFKLARSFGHAAKALQFGFDGTSVGEAGAFVGGTAHEQMALTGSGKRDFLRAQEWMRVA</sequence>
<keyword evidence="2" id="KW-1185">Reference proteome</keyword>